<feature type="compositionally biased region" description="Polar residues" evidence="4">
    <location>
        <begin position="312"/>
        <end position="332"/>
    </location>
</feature>
<feature type="region of interest" description="Disordered" evidence="4">
    <location>
        <begin position="358"/>
        <end position="402"/>
    </location>
</feature>
<dbReference type="ExpressionAtlas" id="A0A3L6E4E8">
    <property type="expression patterns" value="baseline and differential"/>
</dbReference>
<feature type="domain" description="TFIIS N-terminal" evidence="5">
    <location>
        <begin position="103"/>
        <end position="178"/>
    </location>
</feature>
<dbReference type="EMBL" id="NCVQ01000008">
    <property type="protein sequence ID" value="PWZ15243.1"/>
    <property type="molecule type" value="Genomic_DNA"/>
</dbReference>
<feature type="compositionally biased region" description="Basic and acidic residues" evidence="4">
    <location>
        <begin position="84"/>
        <end position="100"/>
    </location>
</feature>
<sequence length="402" mass="43819">MAPPSRDYWLGFFRGAGDNVFDAIDAAITVAASDHPSALRERRDGIAERLFTALLVTGAAGAGAAAGQGGSAGRTPVPSLCSSDRAEAVTDDGAPRGDDPVLAETERIKAVLLGGQDKSESELLELLRRLQELDLAFDTLDVTAIGKAVSNFRKHSSKQIRTLVRSLIEYIKRPSPWVLPAWRIRRIEGQLSLTWMKATSSQRQALRFGCPRYENPGSKFSDATEGDGGIVNNTSRDCGERYPSNQEPARRPPPMGQQRYDDPGPCWRQEPSSGQTKEQFVAEMLARPSSAAGSGPGRPQQARPRQQRQEDASSPAQGSRPQSSAASDQPDANSVRAKLELAKNAKLEAAKRKLQEGYQEFDNAKKQRSIQMVDPQNLPKQANGTRNFQPSGKPRNGSSRNW</sequence>
<evidence type="ECO:0000259" key="5">
    <source>
        <dbReference type="PROSITE" id="PS51319"/>
    </source>
</evidence>
<evidence type="ECO:0000256" key="3">
    <source>
        <dbReference type="PROSITE-ProRule" id="PRU00649"/>
    </source>
</evidence>
<name>A0A3L6E4E8_MAIZE</name>
<dbReference type="AlphaFoldDB" id="A0A3L6E4E8"/>
<dbReference type="SUPFAM" id="SSF47676">
    <property type="entry name" value="Conserved domain common to transcription factors TFIIS, elongin A, CRSP70"/>
    <property type="match status" value="1"/>
</dbReference>
<reference evidence="6 7" key="1">
    <citation type="journal article" date="2018" name="Nat. Genet.">
        <title>Extensive intraspecific gene order and gene structural variations between Mo17 and other maize genomes.</title>
        <authorList>
            <person name="Sun S."/>
            <person name="Zhou Y."/>
            <person name="Chen J."/>
            <person name="Shi J."/>
            <person name="Zhao H."/>
            <person name="Zhao H."/>
            <person name="Song W."/>
            <person name="Zhang M."/>
            <person name="Cui Y."/>
            <person name="Dong X."/>
            <person name="Liu H."/>
            <person name="Ma X."/>
            <person name="Jiao Y."/>
            <person name="Wang B."/>
            <person name="Wei X."/>
            <person name="Stein J.C."/>
            <person name="Glaubitz J.C."/>
            <person name="Lu F."/>
            <person name="Yu G."/>
            <person name="Liang C."/>
            <person name="Fengler K."/>
            <person name="Li B."/>
            <person name="Rafalski A."/>
            <person name="Schnable P.S."/>
            <person name="Ware D.H."/>
            <person name="Buckler E.S."/>
            <person name="Lai J."/>
        </authorList>
    </citation>
    <scope>NUCLEOTIDE SEQUENCE [LARGE SCALE GENOMIC DNA]</scope>
    <source>
        <strain evidence="7">cv. Missouri 17</strain>
        <tissue evidence="6">Seedling</tissue>
    </source>
</reference>
<dbReference type="Proteomes" id="UP000251960">
    <property type="component" value="Chromosome 7"/>
</dbReference>
<gene>
    <name evidence="6" type="primary">MED26A</name>
    <name evidence="6" type="ORF">Zm00014a_000690</name>
</gene>
<dbReference type="PANTHER" id="PTHR46554">
    <property type="entry name" value="MEDIATOR OF RNA POLYMERASE II TRANSCRIPTION SUBUNIT 26A-RELATED"/>
    <property type="match status" value="1"/>
</dbReference>
<comment type="caution">
    <text evidence="6">The sequence shown here is derived from an EMBL/GenBank/DDBJ whole genome shotgun (WGS) entry which is preliminary data.</text>
</comment>
<feature type="compositionally biased region" description="Polar residues" evidence="4">
    <location>
        <begin position="378"/>
        <end position="402"/>
    </location>
</feature>
<dbReference type="Gene3D" id="1.20.930.10">
    <property type="entry name" value="Conserved domain common to transcription factors TFIIS, elongin A, CRSP70"/>
    <property type="match status" value="1"/>
</dbReference>
<dbReference type="InterPro" id="IPR035441">
    <property type="entry name" value="TFIIS/LEDGF_dom_sf"/>
</dbReference>
<keyword evidence="2 3" id="KW-0539">Nucleus</keyword>
<evidence type="ECO:0000256" key="2">
    <source>
        <dbReference type="ARBA" id="ARBA00023242"/>
    </source>
</evidence>
<dbReference type="InterPro" id="IPR003617">
    <property type="entry name" value="TFIIS/CRSP70_N_sub"/>
</dbReference>
<evidence type="ECO:0000256" key="4">
    <source>
        <dbReference type="SAM" id="MobiDB-lite"/>
    </source>
</evidence>
<evidence type="ECO:0000313" key="7">
    <source>
        <dbReference type="Proteomes" id="UP000251960"/>
    </source>
</evidence>
<dbReference type="SMART" id="SM00509">
    <property type="entry name" value="TFS2N"/>
    <property type="match status" value="1"/>
</dbReference>
<comment type="subcellular location">
    <subcellularLocation>
        <location evidence="1 3">Nucleus</location>
    </subcellularLocation>
</comment>
<dbReference type="Pfam" id="PF08711">
    <property type="entry name" value="Med26"/>
    <property type="match status" value="1"/>
</dbReference>
<dbReference type="InterPro" id="IPR017923">
    <property type="entry name" value="TFIIS_N"/>
</dbReference>
<dbReference type="PROSITE" id="PS51319">
    <property type="entry name" value="TFIIS_N"/>
    <property type="match status" value="1"/>
</dbReference>
<protein>
    <submittedName>
        <fullName evidence="6">Putative mediator of RNA polymerase II transcription subunit 26a</fullName>
    </submittedName>
</protein>
<feature type="region of interest" description="Disordered" evidence="4">
    <location>
        <begin position="209"/>
        <end position="337"/>
    </location>
</feature>
<evidence type="ECO:0000256" key="1">
    <source>
        <dbReference type="ARBA" id="ARBA00004123"/>
    </source>
</evidence>
<organism evidence="6 7">
    <name type="scientific">Zea mays</name>
    <name type="common">Maize</name>
    <dbReference type="NCBI Taxonomy" id="4577"/>
    <lineage>
        <taxon>Eukaryota</taxon>
        <taxon>Viridiplantae</taxon>
        <taxon>Streptophyta</taxon>
        <taxon>Embryophyta</taxon>
        <taxon>Tracheophyta</taxon>
        <taxon>Spermatophyta</taxon>
        <taxon>Magnoliopsida</taxon>
        <taxon>Liliopsida</taxon>
        <taxon>Poales</taxon>
        <taxon>Poaceae</taxon>
        <taxon>PACMAD clade</taxon>
        <taxon>Panicoideae</taxon>
        <taxon>Andropogonodae</taxon>
        <taxon>Andropogoneae</taxon>
        <taxon>Tripsacinae</taxon>
        <taxon>Zea</taxon>
    </lineage>
</organism>
<accession>A0A3L6E4E8</accession>
<dbReference type="PANTHER" id="PTHR46554:SF3">
    <property type="entry name" value="OS07G0642600 PROTEIN"/>
    <property type="match status" value="1"/>
</dbReference>
<proteinExistence type="predicted"/>
<feature type="region of interest" description="Disordered" evidence="4">
    <location>
        <begin position="64"/>
        <end position="100"/>
    </location>
</feature>
<evidence type="ECO:0000313" key="6">
    <source>
        <dbReference type="EMBL" id="PWZ15243.1"/>
    </source>
</evidence>
<dbReference type="GO" id="GO:0005634">
    <property type="term" value="C:nucleus"/>
    <property type="evidence" value="ECO:0007669"/>
    <property type="project" value="UniProtKB-SubCell"/>
</dbReference>